<feature type="transmembrane region" description="Helical" evidence="6">
    <location>
        <begin position="388"/>
        <end position="411"/>
    </location>
</feature>
<keyword evidence="3 6" id="KW-0812">Transmembrane</keyword>
<evidence type="ECO:0000259" key="7">
    <source>
        <dbReference type="SMART" id="SM00849"/>
    </source>
</evidence>
<dbReference type="Gene3D" id="3.60.15.10">
    <property type="entry name" value="Ribonuclease Z/Hydroxyacylglutathione hydrolase-like"/>
    <property type="match status" value="1"/>
</dbReference>
<dbReference type="Pfam" id="PF03772">
    <property type="entry name" value="Competence"/>
    <property type="match status" value="1"/>
</dbReference>
<feature type="domain" description="Metallo-beta-lactamase" evidence="7">
    <location>
        <begin position="506"/>
        <end position="716"/>
    </location>
</feature>
<evidence type="ECO:0000313" key="8">
    <source>
        <dbReference type="EMBL" id="AKP79569.1"/>
    </source>
</evidence>
<feature type="transmembrane region" description="Helical" evidence="6">
    <location>
        <begin position="473"/>
        <end position="493"/>
    </location>
</feature>
<evidence type="ECO:0000256" key="2">
    <source>
        <dbReference type="ARBA" id="ARBA00022475"/>
    </source>
</evidence>
<keyword evidence="4 6" id="KW-1133">Transmembrane helix</keyword>
<feature type="transmembrane region" description="Helical" evidence="6">
    <location>
        <begin position="21"/>
        <end position="39"/>
    </location>
</feature>
<dbReference type="Pfam" id="PF13567">
    <property type="entry name" value="DUF4131"/>
    <property type="match status" value="1"/>
</dbReference>
<feature type="transmembrane region" description="Helical" evidence="6">
    <location>
        <begin position="450"/>
        <end position="467"/>
    </location>
</feature>
<dbReference type="Pfam" id="PF00753">
    <property type="entry name" value="Lactamase_B"/>
    <property type="match status" value="1"/>
</dbReference>
<feature type="transmembrane region" description="Helical" evidence="6">
    <location>
        <begin position="229"/>
        <end position="252"/>
    </location>
</feature>
<feature type="transmembrane region" description="Helical" evidence="6">
    <location>
        <begin position="264"/>
        <end position="291"/>
    </location>
</feature>
<dbReference type="InterPro" id="IPR036866">
    <property type="entry name" value="RibonucZ/Hydroxyglut_hydro"/>
</dbReference>
<dbReference type="Proteomes" id="UP000036410">
    <property type="component" value="Chromosome"/>
</dbReference>
<feature type="transmembrane region" description="Helical" evidence="6">
    <location>
        <begin position="358"/>
        <end position="376"/>
    </location>
</feature>
<dbReference type="InterPro" id="IPR052159">
    <property type="entry name" value="Competence_DNA_uptake"/>
</dbReference>
<dbReference type="PANTHER" id="PTHR30619:SF1">
    <property type="entry name" value="RECOMBINATION PROTEIN 2"/>
    <property type="match status" value="1"/>
</dbReference>
<protein>
    <submittedName>
        <fullName evidence="8">ComEC family competence protein</fullName>
    </submittedName>
</protein>
<dbReference type="InterPro" id="IPR035681">
    <property type="entry name" value="ComA-like_MBL"/>
</dbReference>
<dbReference type="NCBIfam" id="TIGR00361">
    <property type="entry name" value="ComEC_Rec2"/>
    <property type="match status" value="1"/>
</dbReference>
<name>A0A806TTZ2_PRIMG</name>
<dbReference type="GO" id="GO:0030420">
    <property type="term" value="P:establishment of competence for transformation"/>
    <property type="evidence" value="ECO:0007669"/>
    <property type="project" value="InterPro"/>
</dbReference>
<dbReference type="InterPro" id="IPR004477">
    <property type="entry name" value="ComEC_N"/>
</dbReference>
<dbReference type="CDD" id="cd07731">
    <property type="entry name" value="ComA-like_MBL-fold"/>
    <property type="match status" value="1"/>
</dbReference>
<feature type="transmembrane region" description="Helical" evidence="6">
    <location>
        <begin position="45"/>
        <end position="61"/>
    </location>
</feature>
<dbReference type="InterPro" id="IPR004797">
    <property type="entry name" value="Competence_ComEC/Rec2"/>
</dbReference>
<evidence type="ECO:0000256" key="5">
    <source>
        <dbReference type="ARBA" id="ARBA00023136"/>
    </source>
</evidence>
<reference evidence="8 9" key="1">
    <citation type="submission" date="2015-01" db="EMBL/GenBank/DDBJ databases">
        <title>Genome sequence of bacillus megaterium Q3.</title>
        <authorList>
            <person name="Wang Y."/>
            <person name="Luo K."/>
            <person name="Bai L."/>
            <person name="Luo F."/>
        </authorList>
    </citation>
    <scope>NUCLEOTIDE SEQUENCE [LARGE SCALE GENOMIC DNA]</scope>
    <source>
        <strain evidence="8 9">Q3</strain>
    </source>
</reference>
<organism evidence="8 9">
    <name type="scientific">Priestia megaterium Q3</name>
    <dbReference type="NCBI Taxonomy" id="1452722"/>
    <lineage>
        <taxon>Bacteria</taxon>
        <taxon>Bacillati</taxon>
        <taxon>Bacillota</taxon>
        <taxon>Bacilli</taxon>
        <taxon>Bacillales</taxon>
        <taxon>Bacillaceae</taxon>
        <taxon>Priestia</taxon>
    </lineage>
</organism>
<dbReference type="GO" id="GO:0005886">
    <property type="term" value="C:plasma membrane"/>
    <property type="evidence" value="ECO:0007669"/>
    <property type="project" value="UniProtKB-SubCell"/>
</dbReference>
<evidence type="ECO:0000256" key="1">
    <source>
        <dbReference type="ARBA" id="ARBA00004651"/>
    </source>
</evidence>
<sequence>MKGYYIYCAFSMMLALYVYDNHSAVSLFLLIVLFIFQWLQCPRKVVIASALLSVLCVYLLAEANNHNKTVLLAESSTFTGEISSVPHSDGDKLTFKFTVQNEEVMAFYKLKTLEEKQQLEKLTIHQVCQLAGQLTSPSSARNLHAFDYQQYLYHQSIHWQLNVKRLDLAKCQLPTLTPLTYLTFIRQKGINYIQQNMSDPGAGFMQALIYGERTGIEEESIKRYQQFGLIHLLAISGLHVGLLTAMCFYLLIRIGITRERAITLLLLLLPVYMVLAGGSASVVRAVFMSMVMLISIKIQRKILLVDSISLAFMSMLLFKPYYLFDVGFQLSFAVSFALILSSQTILPRFHSSFSQLMAVSAIAQVSSLPLLLYYFYGVSLLSLPLNMVFVPLFSLVVLPLCLLILFVRIILPGVSELLEQILHVLLLACEKLLDFFEWIPADFVTGKPHILLFLGMYLCIYALFVAVEEGKFFVRYMFLLAALLAAQCMYPYLNPKGTVTMVDVGQGDCFIIELPYRKGVYMIDTGGTVSFPKEPWQKRRSSFDVGEDVLVPFLHSKGMTKVDKMIITHGDYDHAGAAQHLFSQVAVGELVLGKKAELNDVETGLVIAAQKQSVPVQIVQQGDSWQEGGVLFQVISPTGFEETSNNGSIVIDAKLGNLRWLFTGDLEKEGEQRILKDFPNLKADVLKVGHHGSKTSTSEEFVQHLNPKVALVSAGQKNRYGHPHQEILELLKSYGVYIYRTDEDGGVMYEFTKSQERFRSNFHSL</sequence>
<keyword evidence="2" id="KW-1003">Cell membrane</keyword>
<dbReference type="InterPro" id="IPR025405">
    <property type="entry name" value="DUF4131"/>
</dbReference>
<evidence type="ECO:0000256" key="3">
    <source>
        <dbReference type="ARBA" id="ARBA00022692"/>
    </source>
</evidence>
<proteinExistence type="predicted"/>
<dbReference type="SMART" id="SM00849">
    <property type="entry name" value="Lactamase_B"/>
    <property type="match status" value="1"/>
</dbReference>
<feature type="transmembrane region" description="Helical" evidence="6">
    <location>
        <begin position="303"/>
        <end position="322"/>
    </location>
</feature>
<evidence type="ECO:0000256" key="4">
    <source>
        <dbReference type="ARBA" id="ARBA00022989"/>
    </source>
</evidence>
<comment type="subcellular location">
    <subcellularLocation>
        <location evidence="1">Cell membrane</location>
        <topology evidence="1">Multi-pass membrane protein</topology>
    </subcellularLocation>
</comment>
<evidence type="ECO:0000256" key="6">
    <source>
        <dbReference type="SAM" id="Phobius"/>
    </source>
</evidence>
<dbReference type="EMBL" id="CP010586">
    <property type="protein sequence ID" value="AKP79569.1"/>
    <property type="molecule type" value="Genomic_DNA"/>
</dbReference>
<dbReference type="SUPFAM" id="SSF56281">
    <property type="entry name" value="Metallo-hydrolase/oxidoreductase"/>
    <property type="match status" value="1"/>
</dbReference>
<dbReference type="NCBIfam" id="TIGR00360">
    <property type="entry name" value="ComEC_N-term"/>
    <property type="match status" value="1"/>
</dbReference>
<gene>
    <name evidence="8" type="ORF">AS52_04614</name>
</gene>
<dbReference type="AlphaFoldDB" id="A0A806TTZ2"/>
<dbReference type="RefSeq" id="WP_258524417.1">
    <property type="nucleotide sequence ID" value="NZ_CP010586.1"/>
</dbReference>
<dbReference type="InterPro" id="IPR001279">
    <property type="entry name" value="Metallo-B-lactamas"/>
</dbReference>
<keyword evidence="5 6" id="KW-0472">Membrane</keyword>
<dbReference type="PANTHER" id="PTHR30619">
    <property type="entry name" value="DNA INTERNALIZATION/COMPETENCE PROTEIN COMEC/REC2"/>
    <property type="match status" value="1"/>
</dbReference>
<accession>A0A806TTZ2</accession>
<evidence type="ECO:0000313" key="9">
    <source>
        <dbReference type="Proteomes" id="UP000036410"/>
    </source>
</evidence>